<comment type="caution">
    <text evidence="1">The sequence shown here is derived from an EMBL/GenBank/DDBJ whole genome shotgun (WGS) entry which is preliminary data.</text>
</comment>
<proteinExistence type="predicted"/>
<gene>
    <name evidence="1" type="ORF">ACFFUQ_04245</name>
</gene>
<evidence type="ECO:0000313" key="2">
    <source>
        <dbReference type="Proteomes" id="UP001589589"/>
    </source>
</evidence>
<reference evidence="1 2" key="1">
    <citation type="submission" date="2024-09" db="EMBL/GenBank/DDBJ databases">
        <authorList>
            <person name="Sun Q."/>
            <person name="Mori K."/>
        </authorList>
    </citation>
    <scope>NUCLEOTIDE SEQUENCE [LARGE SCALE GENOMIC DNA]</scope>
    <source>
        <strain evidence="1 2">CECT 7908</strain>
    </source>
</reference>
<evidence type="ECO:0000313" key="1">
    <source>
        <dbReference type="EMBL" id="MFB9063222.1"/>
    </source>
</evidence>
<protein>
    <submittedName>
        <fullName evidence="1">Uncharacterized protein</fullName>
    </submittedName>
</protein>
<name>A0ABV5FIF4_9FLAO</name>
<organism evidence="1 2">
    <name type="scientific">Flavobacterium branchiarum</name>
    <dbReference type="NCBI Taxonomy" id="1114870"/>
    <lineage>
        <taxon>Bacteria</taxon>
        <taxon>Pseudomonadati</taxon>
        <taxon>Bacteroidota</taxon>
        <taxon>Flavobacteriia</taxon>
        <taxon>Flavobacteriales</taxon>
        <taxon>Flavobacteriaceae</taxon>
        <taxon>Flavobacterium</taxon>
    </lineage>
</organism>
<dbReference type="Proteomes" id="UP001589589">
    <property type="component" value="Unassembled WGS sequence"/>
</dbReference>
<accession>A0ABV5FIF4</accession>
<dbReference type="RefSeq" id="WP_290266058.1">
    <property type="nucleotide sequence ID" value="NZ_JAUFQQ010000005.1"/>
</dbReference>
<sequence>MKNYETEAIKLSRVIDIAIESFEKFVPYDWTEENLTQIKNCYFEWKDQILNPELKYKKLASLKYTAEDVFTIFQEGTGEFVEYFWKEIKNQDLDYIRKDKLRKILKHGKIKNEIEYNYVTDIIVATKQENRITQEDFNYLSEMLGVFENKKHQ</sequence>
<keyword evidence="2" id="KW-1185">Reference proteome</keyword>
<dbReference type="EMBL" id="JBHMEX010000013">
    <property type="protein sequence ID" value="MFB9063222.1"/>
    <property type="molecule type" value="Genomic_DNA"/>
</dbReference>